<reference evidence="1" key="1">
    <citation type="journal article" date="2020" name="Fungal Divers.">
        <title>Resolving the Mortierellaceae phylogeny through synthesis of multi-gene phylogenetics and phylogenomics.</title>
        <authorList>
            <person name="Vandepol N."/>
            <person name="Liber J."/>
            <person name="Desiro A."/>
            <person name="Na H."/>
            <person name="Kennedy M."/>
            <person name="Barry K."/>
            <person name="Grigoriev I.V."/>
            <person name="Miller A.N."/>
            <person name="O'Donnell K."/>
            <person name="Stajich J.E."/>
            <person name="Bonito G."/>
        </authorList>
    </citation>
    <scope>NUCLEOTIDE SEQUENCE</scope>
    <source>
        <strain evidence="1">NRRL 28262</strain>
    </source>
</reference>
<proteinExistence type="predicted"/>
<sequence>GKQKELTINTTSTGTKLSTLLVDAGLDRIMLTALLEKAIVIYRNFKPPPSSKILGNL</sequence>
<feature type="non-terminal residue" evidence="1">
    <location>
        <position position="1"/>
    </location>
</feature>
<accession>A0AAD4D4L5</accession>
<dbReference type="Proteomes" id="UP001194580">
    <property type="component" value="Unassembled WGS sequence"/>
</dbReference>
<comment type="caution">
    <text evidence="1">The sequence shown here is derived from an EMBL/GenBank/DDBJ whole genome shotgun (WGS) entry which is preliminary data.</text>
</comment>
<evidence type="ECO:0000313" key="2">
    <source>
        <dbReference type="Proteomes" id="UP001194580"/>
    </source>
</evidence>
<name>A0AAD4D4L5_9FUNG</name>
<protein>
    <submittedName>
        <fullName evidence="1">Uncharacterized protein</fullName>
    </submittedName>
</protein>
<organism evidence="1 2">
    <name type="scientific">Linnemannia exigua</name>
    <dbReference type="NCBI Taxonomy" id="604196"/>
    <lineage>
        <taxon>Eukaryota</taxon>
        <taxon>Fungi</taxon>
        <taxon>Fungi incertae sedis</taxon>
        <taxon>Mucoromycota</taxon>
        <taxon>Mortierellomycotina</taxon>
        <taxon>Mortierellomycetes</taxon>
        <taxon>Mortierellales</taxon>
        <taxon>Mortierellaceae</taxon>
        <taxon>Linnemannia</taxon>
    </lineage>
</organism>
<dbReference type="AlphaFoldDB" id="A0AAD4D4L5"/>
<dbReference type="EMBL" id="JAAAIL010001709">
    <property type="protein sequence ID" value="KAG0265912.1"/>
    <property type="molecule type" value="Genomic_DNA"/>
</dbReference>
<gene>
    <name evidence="1" type="ORF">BGZ95_003177</name>
</gene>
<evidence type="ECO:0000313" key="1">
    <source>
        <dbReference type="EMBL" id="KAG0265912.1"/>
    </source>
</evidence>
<keyword evidence="2" id="KW-1185">Reference proteome</keyword>